<protein>
    <submittedName>
        <fullName evidence="8">DMT family transporter</fullName>
    </submittedName>
</protein>
<dbReference type="RefSeq" id="WP_199023293.1">
    <property type="nucleotide sequence ID" value="NZ_JAELVR010000002.1"/>
</dbReference>
<evidence type="ECO:0000313" key="9">
    <source>
        <dbReference type="Proteomes" id="UP000619079"/>
    </source>
</evidence>
<dbReference type="PANTHER" id="PTHR22911">
    <property type="entry name" value="ACYL-MALONYL CONDENSING ENZYME-RELATED"/>
    <property type="match status" value="1"/>
</dbReference>
<evidence type="ECO:0000313" key="8">
    <source>
        <dbReference type="EMBL" id="MBJ6370507.1"/>
    </source>
</evidence>
<organism evidence="8 9">
    <name type="scientific">Sedimentitalea arenosa</name>
    <dbReference type="NCBI Taxonomy" id="2798803"/>
    <lineage>
        <taxon>Bacteria</taxon>
        <taxon>Pseudomonadati</taxon>
        <taxon>Pseudomonadota</taxon>
        <taxon>Alphaproteobacteria</taxon>
        <taxon>Rhodobacterales</taxon>
        <taxon>Paracoccaceae</taxon>
        <taxon>Sedimentitalea</taxon>
    </lineage>
</organism>
<dbReference type="PANTHER" id="PTHR22911:SF6">
    <property type="entry name" value="SOLUTE CARRIER FAMILY 35 MEMBER G1"/>
    <property type="match status" value="1"/>
</dbReference>
<keyword evidence="5 6" id="KW-0472">Membrane</keyword>
<evidence type="ECO:0000256" key="3">
    <source>
        <dbReference type="ARBA" id="ARBA00022692"/>
    </source>
</evidence>
<gene>
    <name evidence="8" type="ORF">JF290_03110</name>
</gene>
<dbReference type="InterPro" id="IPR000620">
    <property type="entry name" value="EamA_dom"/>
</dbReference>
<feature type="transmembrane region" description="Helical" evidence="6">
    <location>
        <begin position="21"/>
        <end position="43"/>
    </location>
</feature>
<sequence>MSAPFAELRHRLLSLWNLQTPVLRGSILMCLSTLAFSVMHVSVRSVSAELDPFQIAFFRNLFGLAFLIPLLLGNGWAQMRTTRLGLHALRGLVNIAAMLMFFTAVATTPLAKVTALSFTAPIFAACLSVLVLGERFRLHRWLAILFGFAGMLIILRPGLAIVEPGALLVLGSAALWSTAMIMIKILSRTDSSIAIVAWMGIFLCLFSIGPALMVWQPPSPGAWLWLVFIGFSGSIAQVSLSQALKETDPTAILPLDFLKLIWTALLAAWLFGEIPDIYTWIGAGVIFTSGLYIARRERRSARQANA</sequence>
<feature type="transmembrane region" description="Helical" evidence="6">
    <location>
        <begin position="55"/>
        <end position="76"/>
    </location>
</feature>
<comment type="similarity">
    <text evidence="2">Belongs to the drug/metabolite transporter (DMT) superfamily. 10 TMS drug/metabolite exporter (DME) (TC 2.A.7.3) family.</text>
</comment>
<evidence type="ECO:0000256" key="1">
    <source>
        <dbReference type="ARBA" id="ARBA00004141"/>
    </source>
</evidence>
<dbReference type="Proteomes" id="UP000619079">
    <property type="component" value="Unassembled WGS sequence"/>
</dbReference>
<keyword evidence="4 6" id="KW-1133">Transmembrane helix</keyword>
<dbReference type="GO" id="GO:0016020">
    <property type="term" value="C:membrane"/>
    <property type="evidence" value="ECO:0007669"/>
    <property type="project" value="UniProtKB-SubCell"/>
</dbReference>
<feature type="domain" description="EamA" evidence="7">
    <location>
        <begin position="24"/>
        <end position="155"/>
    </location>
</feature>
<dbReference type="SUPFAM" id="SSF103481">
    <property type="entry name" value="Multidrug resistance efflux transporter EmrE"/>
    <property type="match status" value="2"/>
</dbReference>
<feature type="transmembrane region" description="Helical" evidence="6">
    <location>
        <begin position="140"/>
        <end position="159"/>
    </location>
</feature>
<feature type="transmembrane region" description="Helical" evidence="6">
    <location>
        <begin position="165"/>
        <end position="183"/>
    </location>
</feature>
<keyword evidence="9" id="KW-1185">Reference proteome</keyword>
<feature type="transmembrane region" description="Helical" evidence="6">
    <location>
        <begin position="195"/>
        <end position="216"/>
    </location>
</feature>
<keyword evidence="3 6" id="KW-0812">Transmembrane</keyword>
<comment type="subcellular location">
    <subcellularLocation>
        <location evidence="1">Membrane</location>
        <topology evidence="1">Multi-pass membrane protein</topology>
    </subcellularLocation>
</comment>
<evidence type="ECO:0000256" key="6">
    <source>
        <dbReference type="SAM" id="Phobius"/>
    </source>
</evidence>
<feature type="domain" description="EamA" evidence="7">
    <location>
        <begin position="164"/>
        <end position="290"/>
    </location>
</feature>
<name>A0A8J7J5K4_9RHOB</name>
<comment type="caution">
    <text evidence="8">The sequence shown here is derived from an EMBL/GenBank/DDBJ whole genome shotgun (WGS) entry which is preliminary data.</text>
</comment>
<feature type="transmembrane region" description="Helical" evidence="6">
    <location>
        <begin position="252"/>
        <end position="271"/>
    </location>
</feature>
<feature type="transmembrane region" description="Helical" evidence="6">
    <location>
        <begin position="113"/>
        <end position="133"/>
    </location>
</feature>
<evidence type="ECO:0000256" key="4">
    <source>
        <dbReference type="ARBA" id="ARBA00022989"/>
    </source>
</evidence>
<dbReference type="Pfam" id="PF00892">
    <property type="entry name" value="EamA"/>
    <property type="match status" value="2"/>
</dbReference>
<feature type="transmembrane region" description="Helical" evidence="6">
    <location>
        <begin position="277"/>
        <end position="294"/>
    </location>
</feature>
<evidence type="ECO:0000256" key="2">
    <source>
        <dbReference type="ARBA" id="ARBA00009853"/>
    </source>
</evidence>
<dbReference type="AlphaFoldDB" id="A0A8J7J5K4"/>
<proteinExistence type="inferred from homology"/>
<feature type="transmembrane region" description="Helical" evidence="6">
    <location>
        <begin position="222"/>
        <end position="240"/>
    </location>
</feature>
<dbReference type="InterPro" id="IPR037185">
    <property type="entry name" value="EmrE-like"/>
</dbReference>
<reference evidence="8" key="1">
    <citation type="submission" date="2020-12" db="EMBL/GenBank/DDBJ databases">
        <title>Sedimentitalea sp. nov., isolated from sand in Incheon.</title>
        <authorList>
            <person name="Kim W."/>
        </authorList>
    </citation>
    <scope>NUCLEOTIDE SEQUENCE</scope>
    <source>
        <strain evidence="8">CAU 1593</strain>
    </source>
</reference>
<evidence type="ECO:0000256" key="5">
    <source>
        <dbReference type="ARBA" id="ARBA00023136"/>
    </source>
</evidence>
<dbReference type="EMBL" id="JAELVR010000002">
    <property type="protein sequence ID" value="MBJ6370507.1"/>
    <property type="molecule type" value="Genomic_DNA"/>
</dbReference>
<feature type="transmembrane region" description="Helical" evidence="6">
    <location>
        <begin position="88"/>
        <end position="107"/>
    </location>
</feature>
<accession>A0A8J7J5K4</accession>
<evidence type="ECO:0000259" key="7">
    <source>
        <dbReference type="Pfam" id="PF00892"/>
    </source>
</evidence>